<feature type="non-terminal residue" evidence="1">
    <location>
        <position position="1"/>
    </location>
</feature>
<organism evidence="1">
    <name type="scientific">marine sediment metagenome</name>
    <dbReference type="NCBI Taxonomy" id="412755"/>
    <lineage>
        <taxon>unclassified sequences</taxon>
        <taxon>metagenomes</taxon>
        <taxon>ecological metagenomes</taxon>
    </lineage>
</organism>
<gene>
    <name evidence="1" type="ORF">LCGC14_1873710</name>
</gene>
<proteinExistence type="predicted"/>
<accession>A0A0F9G465</accession>
<sequence length="34" mass="4276">IRFINKTEEEIRLERKLYQNSLYGKFTEIKKEEE</sequence>
<dbReference type="AlphaFoldDB" id="A0A0F9G465"/>
<comment type="caution">
    <text evidence="1">The sequence shown here is derived from an EMBL/GenBank/DDBJ whole genome shotgun (WGS) entry which is preliminary data.</text>
</comment>
<name>A0A0F9G465_9ZZZZ</name>
<evidence type="ECO:0000313" key="1">
    <source>
        <dbReference type="EMBL" id="KKL93539.1"/>
    </source>
</evidence>
<protein>
    <submittedName>
        <fullName evidence="1">Uncharacterized protein</fullName>
    </submittedName>
</protein>
<dbReference type="EMBL" id="LAZR01019159">
    <property type="protein sequence ID" value="KKL93539.1"/>
    <property type="molecule type" value="Genomic_DNA"/>
</dbReference>
<reference evidence="1" key="1">
    <citation type="journal article" date="2015" name="Nature">
        <title>Complex archaea that bridge the gap between prokaryotes and eukaryotes.</title>
        <authorList>
            <person name="Spang A."/>
            <person name="Saw J.H."/>
            <person name="Jorgensen S.L."/>
            <person name="Zaremba-Niedzwiedzka K."/>
            <person name="Martijn J."/>
            <person name="Lind A.E."/>
            <person name="van Eijk R."/>
            <person name="Schleper C."/>
            <person name="Guy L."/>
            <person name="Ettema T.J."/>
        </authorList>
    </citation>
    <scope>NUCLEOTIDE SEQUENCE</scope>
</reference>